<dbReference type="GO" id="GO:0000166">
    <property type="term" value="F:nucleotide binding"/>
    <property type="evidence" value="ECO:0007669"/>
    <property type="project" value="InterPro"/>
</dbReference>
<evidence type="ECO:0000259" key="2">
    <source>
        <dbReference type="Pfam" id="PF22725"/>
    </source>
</evidence>
<gene>
    <name evidence="3" type="ORF">CBF31_06120</name>
</gene>
<dbReference type="InterPro" id="IPR055170">
    <property type="entry name" value="GFO_IDH_MocA-like_dom"/>
</dbReference>
<proteinExistence type="predicted"/>
<evidence type="ECO:0000259" key="1">
    <source>
        <dbReference type="Pfam" id="PF01408"/>
    </source>
</evidence>
<dbReference type="SUPFAM" id="SSF51735">
    <property type="entry name" value="NAD(P)-binding Rossmann-fold domains"/>
    <property type="match status" value="1"/>
</dbReference>
<dbReference type="PANTHER" id="PTHR43054">
    <property type="match status" value="1"/>
</dbReference>
<dbReference type="InterPro" id="IPR000683">
    <property type="entry name" value="Gfo/Idh/MocA-like_OxRdtase_N"/>
</dbReference>
<dbReference type="Gene3D" id="3.30.360.10">
    <property type="entry name" value="Dihydrodipicolinate Reductase, domain 2"/>
    <property type="match status" value="1"/>
</dbReference>
<dbReference type="PANTHER" id="PTHR43054:SF1">
    <property type="entry name" value="SCYLLO-INOSITOL 2-DEHYDROGENASE (NADP(+)) IOLU"/>
    <property type="match status" value="1"/>
</dbReference>
<dbReference type="SUPFAM" id="SSF55347">
    <property type="entry name" value="Glyceraldehyde-3-phosphate dehydrogenase-like, C-terminal domain"/>
    <property type="match status" value="1"/>
</dbReference>
<keyword evidence="4" id="KW-1185">Reference proteome</keyword>
<accession>A0A430A885</accession>
<reference evidence="3 4" key="1">
    <citation type="submission" date="2017-05" db="EMBL/GenBank/DDBJ databases">
        <title>Vagococcus spp. assemblies.</title>
        <authorList>
            <person name="Gulvik C.A."/>
        </authorList>
    </citation>
    <scope>NUCLEOTIDE SEQUENCE [LARGE SCALE GENOMIC DNA]</scope>
    <source>
        <strain evidence="3 4">CCUG 41755</strain>
    </source>
</reference>
<evidence type="ECO:0000313" key="4">
    <source>
        <dbReference type="Proteomes" id="UP000287101"/>
    </source>
</evidence>
<dbReference type="AlphaFoldDB" id="A0A430A885"/>
<feature type="domain" description="GFO/IDH/MocA-like oxidoreductase" evidence="2">
    <location>
        <begin position="163"/>
        <end position="222"/>
    </location>
</feature>
<organism evidence="3 4">
    <name type="scientific">Vagococcus fessus</name>
    <dbReference type="NCBI Taxonomy" id="120370"/>
    <lineage>
        <taxon>Bacteria</taxon>
        <taxon>Bacillati</taxon>
        <taxon>Bacillota</taxon>
        <taxon>Bacilli</taxon>
        <taxon>Lactobacillales</taxon>
        <taxon>Enterococcaceae</taxon>
        <taxon>Vagococcus</taxon>
    </lineage>
</organism>
<dbReference type="Pfam" id="PF22725">
    <property type="entry name" value="GFO_IDH_MocA_C3"/>
    <property type="match status" value="1"/>
</dbReference>
<protein>
    <submittedName>
        <fullName evidence="3">Oxidoreductase</fullName>
    </submittedName>
</protein>
<dbReference type="OrthoDB" id="9815825at2"/>
<dbReference type="InterPro" id="IPR036291">
    <property type="entry name" value="NAD(P)-bd_dom_sf"/>
</dbReference>
<dbReference type="Proteomes" id="UP000287101">
    <property type="component" value="Unassembled WGS sequence"/>
</dbReference>
<comment type="caution">
    <text evidence="3">The sequence shown here is derived from an EMBL/GenBank/DDBJ whole genome shotgun (WGS) entry which is preliminary data.</text>
</comment>
<dbReference type="Gene3D" id="3.40.50.720">
    <property type="entry name" value="NAD(P)-binding Rossmann-like Domain"/>
    <property type="match status" value="1"/>
</dbReference>
<dbReference type="RefSeq" id="WP_126831497.1">
    <property type="nucleotide sequence ID" value="NZ_CBCRYB010000001.1"/>
</dbReference>
<dbReference type="Pfam" id="PF01408">
    <property type="entry name" value="GFO_IDH_MocA"/>
    <property type="match status" value="1"/>
</dbReference>
<sequence length="333" mass="37042">MLNLGIIGTNWITKQFIEAAEASKEYRLALVYSRKLETAQSFAADFSCEGVTDSLDEFYQAEGIDVVYIASPNSLHFEQAKASLEAGKHVIVEKPAVSTLAEWQHLLAVASENDRFIFEAARNIHEDSFKKVSELLSNCEDDVIGANISFMKYSSRYDAVLAGEEPNIFSLDFSGGALMDLGVYVLYASVAWFGKPESVHYFARKIRTGVDGIGTMVLRYENFDVNMMTGKIGNSFLPTEIYTPTQTISLNAINSIDDISVIDQKGNVEKVSCTSLDNPMIEEAVDFASVINNPTSETSKENYSNWCEVALTVHDIMETLRKQEGIYFKADKK</sequence>
<name>A0A430A885_9ENTE</name>
<dbReference type="EMBL" id="NGJY01000002">
    <property type="protein sequence ID" value="RSU03287.1"/>
    <property type="molecule type" value="Genomic_DNA"/>
</dbReference>
<evidence type="ECO:0000313" key="3">
    <source>
        <dbReference type="EMBL" id="RSU03287.1"/>
    </source>
</evidence>
<feature type="domain" description="Gfo/Idh/MocA-like oxidoreductase N-terminal" evidence="1">
    <location>
        <begin position="3"/>
        <end position="117"/>
    </location>
</feature>